<evidence type="ECO:0000313" key="1">
    <source>
        <dbReference type="EMBL" id="VDP41658.1"/>
    </source>
</evidence>
<keyword evidence="2" id="KW-1185">Reference proteome</keyword>
<evidence type="ECO:0000313" key="3">
    <source>
        <dbReference type="WBParaSite" id="SBAD_0001202001-mRNA-1"/>
    </source>
</evidence>
<dbReference type="EMBL" id="UZAM01016074">
    <property type="protein sequence ID" value="VDP41658.1"/>
    <property type="molecule type" value="Genomic_DNA"/>
</dbReference>
<reference evidence="3" key="1">
    <citation type="submission" date="2016-06" db="UniProtKB">
        <authorList>
            <consortium name="WormBaseParasite"/>
        </authorList>
    </citation>
    <scope>IDENTIFICATION</scope>
</reference>
<dbReference type="Proteomes" id="UP000270296">
    <property type="component" value="Unassembled WGS sequence"/>
</dbReference>
<dbReference type="AlphaFoldDB" id="A0A183J6Y5"/>
<proteinExistence type="predicted"/>
<sequence>MYCVKSTLSVIKSIFIPLPTYGQEWWMMTEKLRTQVQAAEGSFLRQVARLRRLNIVRNIDILKSLGIQLLLLQIEKSQLRCFGHFLRMPPERKGTCQTDRQKAHGTAQFILVKIYRWSLFHTPVIFWQNSESGAGSVSLEALSDASAFAFRKEKRPWKMKIDLPLLGIVVEYKPFAAGHEFLAWEVRGGRHE</sequence>
<name>A0A183J6Y5_9BILA</name>
<dbReference type="WBParaSite" id="SBAD_0001202001-mRNA-1">
    <property type="protein sequence ID" value="SBAD_0001202001-mRNA-1"/>
    <property type="gene ID" value="SBAD_0001202001"/>
</dbReference>
<dbReference type="OrthoDB" id="5843067at2759"/>
<protein>
    <submittedName>
        <fullName evidence="3">Transposase</fullName>
    </submittedName>
</protein>
<accession>A0A183J6Y5</accession>
<evidence type="ECO:0000313" key="2">
    <source>
        <dbReference type="Proteomes" id="UP000270296"/>
    </source>
</evidence>
<gene>
    <name evidence="1" type="ORF">SBAD_LOCUS11633</name>
</gene>
<reference evidence="1 2" key="2">
    <citation type="submission" date="2018-11" db="EMBL/GenBank/DDBJ databases">
        <authorList>
            <consortium name="Pathogen Informatics"/>
        </authorList>
    </citation>
    <scope>NUCLEOTIDE SEQUENCE [LARGE SCALE GENOMIC DNA]</scope>
</reference>
<organism evidence="3">
    <name type="scientific">Soboliphyme baturini</name>
    <dbReference type="NCBI Taxonomy" id="241478"/>
    <lineage>
        <taxon>Eukaryota</taxon>
        <taxon>Metazoa</taxon>
        <taxon>Ecdysozoa</taxon>
        <taxon>Nematoda</taxon>
        <taxon>Enoplea</taxon>
        <taxon>Dorylaimia</taxon>
        <taxon>Dioctophymatida</taxon>
        <taxon>Dioctophymatoidea</taxon>
        <taxon>Soboliphymatidae</taxon>
        <taxon>Soboliphyme</taxon>
    </lineage>
</organism>